<accession>A0ABR1X9L6</accession>
<evidence type="ECO:0008006" key="4">
    <source>
        <dbReference type="Google" id="ProtNLM"/>
    </source>
</evidence>
<proteinExistence type="predicted"/>
<dbReference type="SUPFAM" id="SSF48403">
    <property type="entry name" value="Ankyrin repeat"/>
    <property type="match status" value="1"/>
</dbReference>
<evidence type="ECO:0000313" key="3">
    <source>
        <dbReference type="Proteomes" id="UP001433268"/>
    </source>
</evidence>
<name>A0ABR1X9L6_9PEZI</name>
<protein>
    <recommendedName>
        <fullName evidence="4">Fungal N-terminal domain-containing protein</fullName>
    </recommendedName>
</protein>
<comment type="caution">
    <text evidence="2">The sequence shown here is derived from an EMBL/GenBank/DDBJ whole genome shotgun (WGS) entry which is preliminary data.</text>
</comment>
<keyword evidence="3" id="KW-1185">Reference proteome</keyword>
<sequence>MADPLSLAASVAGLISLGLQVTTGIAEYLNAVESRSEELSSAQRRNEALANTIAIIERAAGKLEHVSPDAATSAKRSLEVCRGSLNALESFVAQLTGTDPHTWRAKLLTSKLHYIFDRSKVQQLSARVSQTTSTLQLAVDGLGLLAITVIYESVANIHGDVPGLQCGIELVQKQLDGYRQTSKQQMVDNTTELAEHIAYARDMSQSAFQLQQGHLESIQIQNAGVMDRLASIEASMRAFVLENRVDDGLPDGQARLSRSVARLMAKPAASRELCEMLPSHGSHGANDARSIWDPSGQPSKCACGRRLPTSTSLDYSQFGSIYWYKQLTSKGHSPHCPMSKVITLNQKRRWGFRVTGLAQSIMKGVIEATFDMTSGAGGWSISPGFRYYPTVNGDDDPAFQILGLVGILLGELKNRTSKSPKSLELIASFHRVAMDKMSYLFRSGKTSPLVVDSQNQSLMHKAFTAYSLHFDVAEQLLSEVVQMLLLYGVPPVSYDIKGHSAGCRGLTLWYARFTAFTLIAEADDEARPITIRPGPLDLKMPYSFQMRFGKSIPLAEVLGCGPLSIAILRDDNHGVQSLLASHPDSIKEKNLFGQTPLHMVFFSRWQGVACPSFLTQPKQPMCFTKQTILAILRLSWPYGWLDRLVEINNYVRVPMFLDTAEPSIDASGQKNLPVVYECMPENAQLAEMGFQMGFRDTDYDIRFGDPPLLHVRNPVYIDWLLQKGADLGRWIWPLGNDQPTTHGLCSAPYVMYHISAPNFREKLGPEEAHSLTSILSRAVPIRVADICSCECAVGGCTPFVYMLKRWFKNWVMSPREIADMPLFEMAEGLTTDAVKSLYLDAVRFACFYILGLTHTYCNPFYIVDSVIPYEERDHGEVEEIQQEECLLINLLGEMVDEFTDRTARCVSGDPLQPLQDCWNDYWRDYVPEVLRTLKNGRMTEEERKTRR</sequence>
<dbReference type="RefSeq" id="XP_066674103.1">
    <property type="nucleotide sequence ID" value="XM_066804330.1"/>
</dbReference>
<dbReference type="GeneID" id="92037390"/>
<reference evidence="2 3" key="1">
    <citation type="submission" date="2023-01" db="EMBL/GenBank/DDBJ databases">
        <title>Analysis of 21 Apiospora genomes using comparative genomics revels a genus with tremendous synthesis potential of carbohydrate active enzymes and secondary metabolites.</title>
        <authorList>
            <person name="Sorensen T."/>
        </authorList>
    </citation>
    <scope>NUCLEOTIDE SEQUENCE [LARGE SCALE GENOMIC DNA]</scope>
    <source>
        <strain evidence="2 3">CBS 114990</strain>
    </source>
</reference>
<dbReference type="Proteomes" id="UP001433268">
    <property type="component" value="Unassembled WGS sequence"/>
</dbReference>
<evidence type="ECO:0000256" key="1">
    <source>
        <dbReference type="SAM" id="Coils"/>
    </source>
</evidence>
<gene>
    <name evidence="2" type="ORF">PG997_000015</name>
</gene>
<dbReference type="InterPro" id="IPR036770">
    <property type="entry name" value="Ankyrin_rpt-contain_sf"/>
</dbReference>
<evidence type="ECO:0000313" key="2">
    <source>
        <dbReference type="EMBL" id="KAK8093330.1"/>
    </source>
</evidence>
<dbReference type="EMBL" id="JAQQWN010000002">
    <property type="protein sequence ID" value="KAK8093330.1"/>
    <property type="molecule type" value="Genomic_DNA"/>
</dbReference>
<keyword evidence="1" id="KW-0175">Coiled coil</keyword>
<organism evidence="2 3">
    <name type="scientific">Apiospora hydei</name>
    <dbReference type="NCBI Taxonomy" id="1337664"/>
    <lineage>
        <taxon>Eukaryota</taxon>
        <taxon>Fungi</taxon>
        <taxon>Dikarya</taxon>
        <taxon>Ascomycota</taxon>
        <taxon>Pezizomycotina</taxon>
        <taxon>Sordariomycetes</taxon>
        <taxon>Xylariomycetidae</taxon>
        <taxon>Amphisphaeriales</taxon>
        <taxon>Apiosporaceae</taxon>
        <taxon>Apiospora</taxon>
    </lineage>
</organism>
<feature type="coiled-coil region" evidence="1">
    <location>
        <begin position="25"/>
        <end position="59"/>
    </location>
</feature>